<dbReference type="EMBL" id="WBJZ01000007">
    <property type="protein sequence ID" value="KAB1657934.1"/>
    <property type="molecule type" value="Genomic_DNA"/>
</dbReference>
<dbReference type="Gene3D" id="3.40.190.10">
    <property type="entry name" value="Periplasmic binding protein-like II"/>
    <property type="match status" value="2"/>
</dbReference>
<dbReference type="InterPro" id="IPR005119">
    <property type="entry name" value="LysR_subst-bd"/>
</dbReference>
<evidence type="ECO:0000313" key="7">
    <source>
        <dbReference type="Proteomes" id="UP000467240"/>
    </source>
</evidence>
<dbReference type="Pfam" id="PF00126">
    <property type="entry name" value="HTH_1"/>
    <property type="match status" value="1"/>
</dbReference>
<dbReference type="PANTHER" id="PTHR30346:SF29">
    <property type="entry name" value="LYSR SUBSTRATE-BINDING"/>
    <property type="match status" value="1"/>
</dbReference>
<feature type="domain" description="HTH lysR-type" evidence="5">
    <location>
        <begin position="1"/>
        <end position="59"/>
    </location>
</feature>
<evidence type="ECO:0000256" key="3">
    <source>
        <dbReference type="ARBA" id="ARBA00023125"/>
    </source>
</evidence>
<proteinExistence type="inferred from homology"/>
<keyword evidence="7" id="KW-1185">Reference proteome</keyword>
<keyword evidence="4" id="KW-0804">Transcription</keyword>
<dbReference type="InterPro" id="IPR036388">
    <property type="entry name" value="WH-like_DNA-bd_sf"/>
</dbReference>
<dbReference type="GO" id="GO:0032993">
    <property type="term" value="C:protein-DNA complex"/>
    <property type="evidence" value="ECO:0007669"/>
    <property type="project" value="TreeGrafter"/>
</dbReference>
<dbReference type="SUPFAM" id="SSF53850">
    <property type="entry name" value="Periplasmic binding protein-like II"/>
    <property type="match status" value="1"/>
</dbReference>
<dbReference type="SUPFAM" id="SSF46785">
    <property type="entry name" value="Winged helix' DNA-binding domain"/>
    <property type="match status" value="1"/>
</dbReference>
<keyword evidence="3" id="KW-0238">DNA-binding</keyword>
<dbReference type="GO" id="GO:0003677">
    <property type="term" value="F:DNA binding"/>
    <property type="evidence" value="ECO:0007669"/>
    <property type="project" value="UniProtKB-KW"/>
</dbReference>
<keyword evidence="2" id="KW-0805">Transcription regulation</keyword>
<evidence type="ECO:0000256" key="1">
    <source>
        <dbReference type="ARBA" id="ARBA00009437"/>
    </source>
</evidence>
<comment type="caution">
    <text evidence="6">The sequence shown here is derived from an EMBL/GenBank/DDBJ whole genome shotgun (WGS) entry which is preliminary data.</text>
</comment>
<dbReference type="Pfam" id="PF03466">
    <property type="entry name" value="LysR_substrate"/>
    <property type="match status" value="1"/>
</dbReference>
<dbReference type="Proteomes" id="UP000467240">
    <property type="component" value="Unassembled WGS sequence"/>
</dbReference>
<comment type="similarity">
    <text evidence="1">Belongs to the LysR transcriptional regulatory family.</text>
</comment>
<dbReference type="OrthoDB" id="3673085at2"/>
<name>A0A7J5BUY7_9MICO</name>
<dbReference type="InterPro" id="IPR036390">
    <property type="entry name" value="WH_DNA-bd_sf"/>
</dbReference>
<reference evidence="6 7" key="1">
    <citation type="submission" date="2019-09" db="EMBL/GenBank/DDBJ databases">
        <title>Phylogeny of genus Pseudoclavibacter and closely related genus.</title>
        <authorList>
            <person name="Li Y."/>
        </authorList>
    </citation>
    <scope>NUCLEOTIDE SEQUENCE [LARGE SCALE GENOMIC DNA]</scope>
    <source>
        <strain evidence="6 7">DSM 23821</strain>
    </source>
</reference>
<accession>A0A7J5BUY7</accession>
<evidence type="ECO:0000259" key="5">
    <source>
        <dbReference type="PROSITE" id="PS50931"/>
    </source>
</evidence>
<protein>
    <submittedName>
        <fullName evidence="6">LysR family transcriptional regulator</fullName>
    </submittedName>
</protein>
<dbReference type="Gene3D" id="1.10.10.10">
    <property type="entry name" value="Winged helix-like DNA-binding domain superfamily/Winged helix DNA-binding domain"/>
    <property type="match status" value="1"/>
</dbReference>
<dbReference type="AlphaFoldDB" id="A0A7J5BUY7"/>
<evidence type="ECO:0000256" key="4">
    <source>
        <dbReference type="ARBA" id="ARBA00023163"/>
    </source>
</evidence>
<evidence type="ECO:0000256" key="2">
    <source>
        <dbReference type="ARBA" id="ARBA00023015"/>
    </source>
</evidence>
<evidence type="ECO:0000313" key="6">
    <source>
        <dbReference type="EMBL" id="KAB1657934.1"/>
    </source>
</evidence>
<dbReference type="GO" id="GO:0003700">
    <property type="term" value="F:DNA-binding transcription factor activity"/>
    <property type="evidence" value="ECO:0007669"/>
    <property type="project" value="InterPro"/>
</dbReference>
<organism evidence="6 7">
    <name type="scientific">Pseudoclavibacter chungangensis</name>
    <dbReference type="NCBI Taxonomy" id="587635"/>
    <lineage>
        <taxon>Bacteria</taxon>
        <taxon>Bacillati</taxon>
        <taxon>Actinomycetota</taxon>
        <taxon>Actinomycetes</taxon>
        <taxon>Micrococcales</taxon>
        <taxon>Microbacteriaceae</taxon>
        <taxon>Pseudoclavibacter</taxon>
    </lineage>
</organism>
<dbReference type="InterPro" id="IPR000847">
    <property type="entry name" value="LysR_HTH_N"/>
</dbReference>
<dbReference type="PANTHER" id="PTHR30346">
    <property type="entry name" value="TRANSCRIPTIONAL DUAL REGULATOR HCAR-RELATED"/>
    <property type="match status" value="1"/>
</dbReference>
<dbReference type="PROSITE" id="PS50931">
    <property type="entry name" value="HTH_LYSR"/>
    <property type="match status" value="1"/>
</dbReference>
<sequence>MYDVHRLRILREVRLRGTLAAVASALGYSPSAISHQLSILELETGATLLESVGRGVRLTPTALALVTHAENVLRELVRAEATVAAHRTDVVGTVRVATFQTAAWALVPAAVRSLAERHPGLELAFTHVAAETAVAGLLARDVDIALTERFPGEVPLRHDGVTVTPLLDDPLVLATPASWRPAEPVAPAVLAGRPWAMEHEGTGARTWTERVCHDAGFVPRIVAETDDVRLHVHLVRSGIVAAFVPALGLVTEDGIVTTPTGEHRSIGLAVRSGGERAPAVVAACDALAASVRHVSEVRSGRRSRTTR</sequence>
<gene>
    <name evidence="6" type="ORF">F8O01_06565</name>
</gene>